<evidence type="ECO:0000256" key="6">
    <source>
        <dbReference type="ARBA" id="ARBA00018322"/>
    </source>
</evidence>
<proteinExistence type="inferred from homology"/>
<dbReference type="GO" id="GO:0016020">
    <property type="term" value="C:membrane"/>
    <property type="evidence" value="ECO:0007669"/>
    <property type="project" value="InterPro"/>
</dbReference>
<evidence type="ECO:0000256" key="8">
    <source>
        <dbReference type="ARBA" id="ARBA00022695"/>
    </source>
</evidence>
<dbReference type="GO" id="GO:0016780">
    <property type="term" value="F:phosphotransferase activity, for other substituted phosphate groups"/>
    <property type="evidence" value="ECO:0007669"/>
    <property type="project" value="InterPro"/>
</dbReference>
<dbReference type="GO" id="GO:0008654">
    <property type="term" value="P:phospholipid biosynthetic process"/>
    <property type="evidence" value="ECO:0007669"/>
    <property type="project" value="InterPro"/>
</dbReference>
<comment type="catalytic activity">
    <reaction evidence="1">
        <text>1D-myo-inositol 3-phosphate + CTP + H(+) = CDP-1L-myo-inositol + diphosphate</text>
        <dbReference type="Rhea" id="RHEA:30647"/>
        <dbReference type="ChEBI" id="CHEBI:15378"/>
        <dbReference type="ChEBI" id="CHEBI:33019"/>
        <dbReference type="ChEBI" id="CHEBI:37563"/>
        <dbReference type="ChEBI" id="CHEBI:58401"/>
        <dbReference type="ChEBI" id="CHEBI:62573"/>
        <dbReference type="EC" id="2.7.7.74"/>
    </reaction>
</comment>
<evidence type="ECO:0000256" key="5">
    <source>
        <dbReference type="ARBA" id="ARBA00013268"/>
    </source>
</evidence>
<dbReference type="PANTHER" id="PTHR43584">
    <property type="entry name" value="NUCLEOTIDYL TRANSFERASE"/>
    <property type="match status" value="1"/>
</dbReference>
<dbReference type="Gene3D" id="1.20.120.1760">
    <property type="match status" value="1"/>
</dbReference>
<dbReference type="CDD" id="cd02523">
    <property type="entry name" value="PC_cytidylyltransferase"/>
    <property type="match status" value="1"/>
</dbReference>
<keyword evidence="8" id="KW-0548">Nucleotidyltransferase</keyword>
<evidence type="ECO:0000256" key="3">
    <source>
        <dbReference type="ARBA" id="ARBA00007897"/>
    </source>
</evidence>
<evidence type="ECO:0000256" key="2">
    <source>
        <dbReference type="ARBA" id="ARBA00006982"/>
    </source>
</evidence>
<evidence type="ECO:0000259" key="11">
    <source>
        <dbReference type="Pfam" id="PF12804"/>
    </source>
</evidence>
<comment type="similarity">
    <text evidence="2">In the C-terminal section; belongs to the CDP-alcohol phosphatidyltransferase class-I family.</text>
</comment>
<dbReference type="GO" id="GO:0016779">
    <property type="term" value="F:nucleotidyltransferase activity"/>
    <property type="evidence" value="ECO:0007669"/>
    <property type="project" value="UniProtKB-KW"/>
</dbReference>
<dbReference type="InterPro" id="IPR050065">
    <property type="entry name" value="GlmU-like"/>
</dbReference>
<accession>A0A381X344</accession>
<comment type="catalytic activity">
    <reaction evidence="9">
        <text>CDP-1L-myo-inositol + 1D-myo-inositol 3-phosphate = bis(1L-myo-inositol) 3,1'-phosphate 1-phosphate + CMP + H(+)</text>
        <dbReference type="Rhea" id="RHEA:31327"/>
        <dbReference type="ChEBI" id="CHEBI:15378"/>
        <dbReference type="ChEBI" id="CHEBI:58401"/>
        <dbReference type="ChEBI" id="CHEBI:60377"/>
        <dbReference type="ChEBI" id="CHEBI:62573"/>
        <dbReference type="ChEBI" id="CHEBI:62576"/>
        <dbReference type="EC" id="2.7.8.34"/>
    </reaction>
</comment>
<evidence type="ECO:0000256" key="10">
    <source>
        <dbReference type="SAM" id="Phobius"/>
    </source>
</evidence>
<dbReference type="EC" id="2.7.7.74" evidence="4"/>
<dbReference type="Gene3D" id="3.90.550.10">
    <property type="entry name" value="Spore Coat Polysaccharide Biosynthesis Protein SpsA, Chain A"/>
    <property type="match status" value="1"/>
</dbReference>
<dbReference type="PROSITE" id="PS00379">
    <property type="entry name" value="CDP_ALCOHOL_P_TRANSF"/>
    <property type="match status" value="1"/>
</dbReference>
<keyword evidence="10" id="KW-0472">Membrane</keyword>
<comment type="similarity">
    <text evidence="3">In the N-terminal section; belongs to the MobA family.</text>
</comment>
<evidence type="ECO:0000256" key="4">
    <source>
        <dbReference type="ARBA" id="ARBA00012504"/>
    </source>
</evidence>
<evidence type="ECO:0000313" key="12">
    <source>
        <dbReference type="EMBL" id="SVA59184.1"/>
    </source>
</evidence>
<evidence type="ECO:0000256" key="9">
    <source>
        <dbReference type="ARBA" id="ARBA00049235"/>
    </source>
</evidence>
<keyword evidence="7" id="KW-0808">Transferase</keyword>
<name>A0A381X344_9ZZZZ</name>
<dbReference type="InterPro" id="IPR043130">
    <property type="entry name" value="CDP-OH_PTrfase_TM_dom"/>
</dbReference>
<feature type="transmembrane region" description="Helical" evidence="10">
    <location>
        <begin position="402"/>
        <end position="427"/>
    </location>
</feature>
<evidence type="ECO:0000256" key="7">
    <source>
        <dbReference type="ARBA" id="ARBA00022679"/>
    </source>
</evidence>
<dbReference type="PANTHER" id="PTHR43584:SF8">
    <property type="entry name" value="N-ACETYLMURAMATE ALPHA-1-PHOSPHATE URIDYLYLTRANSFERASE"/>
    <property type="match status" value="1"/>
</dbReference>
<dbReference type="EMBL" id="UINC01013748">
    <property type="protein sequence ID" value="SVA59184.1"/>
    <property type="molecule type" value="Genomic_DNA"/>
</dbReference>
<evidence type="ECO:0000256" key="1">
    <source>
        <dbReference type="ARBA" id="ARBA00000729"/>
    </source>
</evidence>
<organism evidence="12">
    <name type="scientific">marine metagenome</name>
    <dbReference type="NCBI Taxonomy" id="408172"/>
    <lineage>
        <taxon>unclassified sequences</taxon>
        <taxon>metagenomes</taxon>
        <taxon>ecological metagenomes</taxon>
    </lineage>
</organism>
<dbReference type="Pfam" id="PF01066">
    <property type="entry name" value="CDP-OH_P_transf"/>
    <property type="match status" value="1"/>
</dbReference>
<feature type="domain" description="MobA-like NTP transferase" evidence="11">
    <location>
        <begin position="3"/>
        <end position="139"/>
    </location>
</feature>
<dbReference type="InterPro" id="IPR000462">
    <property type="entry name" value="CDP-OH_P_trans"/>
</dbReference>
<dbReference type="InterPro" id="IPR025877">
    <property type="entry name" value="MobA-like_NTP_Trfase"/>
</dbReference>
<dbReference type="InterPro" id="IPR048254">
    <property type="entry name" value="CDP_ALCOHOL_P_TRANSF_CS"/>
</dbReference>
<protein>
    <recommendedName>
        <fullName evidence="6">Bifunctional IPC transferase and DIPP synthase</fullName>
        <ecNumber evidence="4">2.7.7.74</ecNumber>
        <ecNumber evidence="5">2.7.8.34</ecNumber>
    </recommendedName>
</protein>
<dbReference type="InterPro" id="IPR029044">
    <property type="entry name" value="Nucleotide-diphossugar_trans"/>
</dbReference>
<feature type="transmembrane region" description="Helical" evidence="10">
    <location>
        <begin position="275"/>
        <end position="298"/>
    </location>
</feature>
<dbReference type="AlphaFoldDB" id="A0A381X344"/>
<dbReference type="SUPFAM" id="SSF53448">
    <property type="entry name" value="Nucleotide-diphospho-sugar transferases"/>
    <property type="match status" value="1"/>
</dbReference>
<dbReference type="EC" id="2.7.8.34" evidence="5"/>
<sequence length="440" mass="48948">MKCLIIAAGKGHRLRSKGDSKPLTPLFDIPLIERVIRCALEAGADDFFVVTGYKGEGVRVFLDRLTERLGIGITPIVNEDWEKENGLSVLKARDYLREPFLLLMADHLFDPSIVRKLIEFPLADGEIALGVDGNRSNPLVDLEDVTRVKTERGKIRDIGKNMNEYNGFDTGLFVCTPAIFDALERCAEETGDTSLSGAVRELATHGLANAVNINGQFWIDVDDPEAFRRAENALLANLRGKTNDGPIARFLNRPLSIRISRRLVNYPITPNQISLYSFLFSILAAGLLSLGSYSALFLGGILAQFASVIDGCDGEVARLKFQTSDYGKWLDAVLDRYADAFLLFGLTWHAHADRTEGLVLFVGFLAIIGSFLLSYTADKYDHLMGRQIRQGKGLRMGRDIRVFIIFLGAVLHLPFWALLVIAVMMNLETIRRLIVCRDHG</sequence>
<dbReference type="Pfam" id="PF12804">
    <property type="entry name" value="NTP_transf_3"/>
    <property type="match status" value="1"/>
</dbReference>
<reference evidence="12" key="1">
    <citation type="submission" date="2018-05" db="EMBL/GenBank/DDBJ databases">
        <authorList>
            <person name="Lanie J.A."/>
            <person name="Ng W.-L."/>
            <person name="Kazmierczak K.M."/>
            <person name="Andrzejewski T.M."/>
            <person name="Davidsen T.M."/>
            <person name="Wayne K.J."/>
            <person name="Tettelin H."/>
            <person name="Glass J.I."/>
            <person name="Rusch D."/>
            <person name="Podicherti R."/>
            <person name="Tsui H.-C.T."/>
            <person name="Winkler M.E."/>
        </authorList>
    </citation>
    <scope>NUCLEOTIDE SEQUENCE</scope>
</reference>
<gene>
    <name evidence="12" type="ORF">METZ01_LOCUS112038</name>
</gene>
<keyword evidence="10" id="KW-1133">Transmembrane helix</keyword>
<keyword evidence="10" id="KW-0812">Transmembrane</keyword>
<feature type="transmembrane region" description="Helical" evidence="10">
    <location>
        <begin position="358"/>
        <end position="377"/>
    </location>
</feature>